<evidence type="ECO:0000256" key="2">
    <source>
        <dbReference type="SAM" id="MobiDB-lite"/>
    </source>
</evidence>
<sequence>MVSLRRSKRLRLRAESSVLAPVPRFCDKGTAPQNSTQTKPDSVQSIPSNDVNLPEGNATHTRASSEIINVLREPAAAERVLLGLLGPDDTRIMQEYDDGGLRQNLSHHALGACLHFATWLRENRESSLASREGNEARAHVAELEERFRYVEEILRHQVQGYESKLNGLQNNVDQLRQKADFCERKWKEQEALHQDKATHLEEVLRQLEEANSNLAKVTQSHDMARTRIEKLTGAVTLNKKLYDQAEIEVEKFPQDCEMDRVLEEMKADCEMDRILGEIEKEKRAKKWIALTTELKPNEDFRNQNQKTEGEVIPTLELNKDVSKQVIEAKDIGEVEAHNPSTFWTVCSSCKYQYEYGRVYVNCHLRCSRCRAGFLALEICRPPPIVKSSSNSFDQQHRSSRHLVDTGSQVTAIGKPPYHGAVSPKDLGGS</sequence>
<name>A0A314Y9P9_PRUYE</name>
<protein>
    <recommendedName>
        <fullName evidence="3">Zinc beta-ribbon domain-containing protein</fullName>
    </recommendedName>
</protein>
<keyword evidence="5" id="KW-1185">Reference proteome</keyword>
<feature type="coiled-coil region" evidence="1">
    <location>
        <begin position="151"/>
        <end position="227"/>
    </location>
</feature>
<feature type="compositionally biased region" description="Polar residues" evidence="2">
    <location>
        <begin position="31"/>
        <end position="51"/>
    </location>
</feature>
<evidence type="ECO:0000256" key="1">
    <source>
        <dbReference type="SAM" id="Coils"/>
    </source>
</evidence>
<dbReference type="EMBL" id="PJQY01001559">
    <property type="protein sequence ID" value="PQQ01471.1"/>
    <property type="molecule type" value="Genomic_DNA"/>
</dbReference>
<evidence type="ECO:0000313" key="4">
    <source>
        <dbReference type="EMBL" id="PQQ01471.1"/>
    </source>
</evidence>
<dbReference type="InterPro" id="IPR053052">
    <property type="entry name" value="Imprinting_Balance_Reg"/>
</dbReference>
<accession>A0A314Y9P9</accession>
<proteinExistence type="predicted"/>
<organism evidence="4 5">
    <name type="scientific">Prunus yedoensis var. nudiflora</name>
    <dbReference type="NCBI Taxonomy" id="2094558"/>
    <lineage>
        <taxon>Eukaryota</taxon>
        <taxon>Viridiplantae</taxon>
        <taxon>Streptophyta</taxon>
        <taxon>Embryophyta</taxon>
        <taxon>Tracheophyta</taxon>
        <taxon>Spermatophyta</taxon>
        <taxon>Magnoliopsida</taxon>
        <taxon>eudicotyledons</taxon>
        <taxon>Gunneridae</taxon>
        <taxon>Pentapetalae</taxon>
        <taxon>rosids</taxon>
        <taxon>fabids</taxon>
        <taxon>Rosales</taxon>
        <taxon>Rosaceae</taxon>
        <taxon>Amygdaloideae</taxon>
        <taxon>Amygdaleae</taxon>
        <taxon>Prunus</taxon>
    </lineage>
</organism>
<dbReference type="AlphaFoldDB" id="A0A314Y9P9"/>
<evidence type="ECO:0000313" key="5">
    <source>
        <dbReference type="Proteomes" id="UP000250321"/>
    </source>
</evidence>
<comment type="caution">
    <text evidence="4">The sequence shown here is derived from an EMBL/GenBank/DDBJ whole genome shotgun (WGS) entry which is preliminary data.</text>
</comment>
<dbReference type="Pfam" id="PF23551">
    <property type="entry name" value="Zn_ribbon_20"/>
    <property type="match status" value="1"/>
</dbReference>
<dbReference type="Proteomes" id="UP000250321">
    <property type="component" value="Unassembled WGS sequence"/>
</dbReference>
<feature type="region of interest" description="Disordered" evidence="2">
    <location>
        <begin position="23"/>
        <end position="57"/>
    </location>
</feature>
<gene>
    <name evidence="4" type="ORF">Pyn_24551</name>
</gene>
<dbReference type="PANTHER" id="PTHR45496">
    <property type="entry name" value="CHAPERONE DNAJ-DOMAIN SUPERFAMILY PROTEIN"/>
    <property type="match status" value="1"/>
</dbReference>
<keyword evidence="1" id="KW-0175">Coiled coil</keyword>
<dbReference type="PANTHER" id="PTHR45496:SF1">
    <property type="entry name" value="CHAPERONE DNAJ-DOMAIN SUPERFAMILY PROTEIN"/>
    <property type="match status" value="1"/>
</dbReference>
<evidence type="ECO:0000259" key="3">
    <source>
        <dbReference type="Pfam" id="PF23551"/>
    </source>
</evidence>
<dbReference type="OrthoDB" id="1169904at2759"/>
<dbReference type="STRING" id="2094558.A0A314Y9P9"/>
<dbReference type="InterPro" id="IPR056988">
    <property type="entry name" value="Zn_ribbon_pln"/>
</dbReference>
<feature type="region of interest" description="Disordered" evidence="2">
    <location>
        <begin position="389"/>
        <end position="429"/>
    </location>
</feature>
<reference evidence="4 5" key="1">
    <citation type="submission" date="2018-02" db="EMBL/GenBank/DDBJ databases">
        <title>Draft genome of wild Prunus yedoensis var. nudiflora.</title>
        <authorList>
            <person name="Baek S."/>
            <person name="Kim J.-H."/>
            <person name="Choi K."/>
            <person name="Kim G.-B."/>
            <person name="Cho A."/>
            <person name="Jang H."/>
            <person name="Shin C.-H."/>
            <person name="Yu H.-J."/>
            <person name="Mun J.-H."/>
        </authorList>
    </citation>
    <scope>NUCLEOTIDE SEQUENCE [LARGE SCALE GENOMIC DNA]</scope>
    <source>
        <strain evidence="5">cv. Jeju island</strain>
        <tissue evidence="4">Leaf</tissue>
    </source>
</reference>
<feature type="domain" description="Zinc beta-ribbon" evidence="3">
    <location>
        <begin position="342"/>
        <end position="375"/>
    </location>
</feature>
<dbReference type="SUPFAM" id="SSF57997">
    <property type="entry name" value="Tropomyosin"/>
    <property type="match status" value="1"/>
</dbReference>